<feature type="transmembrane region" description="Helical" evidence="1">
    <location>
        <begin position="78"/>
        <end position="96"/>
    </location>
</feature>
<reference evidence="4" key="1">
    <citation type="submission" date="2012-12" db="EMBL/GenBank/DDBJ databases">
        <authorList>
            <person name="Hellsten U."/>
            <person name="Grimwood J."/>
            <person name="Chapman J.A."/>
            <person name="Shapiro H."/>
            <person name="Aerts A."/>
            <person name="Otillar R.P."/>
            <person name="Terry A.Y."/>
            <person name="Boore J.L."/>
            <person name="Simakov O."/>
            <person name="Marletaz F."/>
            <person name="Cho S.-J."/>
            <person name="Edsinger-Gonzales E."/>
            <person name="Havlak P."/>
            <person name="Kuo D.-H."/>
            <person name="Larsson T."/>
            <person name="Lv J."/>
            <person name="Arendt D."/>
            <person name="Savage R."/>
            <person name="Osoegawa K."/>
            <person name="de Jong P."/>
            <person name="Lindberg D.R."/>
            <person name="Seaver E.C."/>
            <person name="Weisblat D.A."/>
            <person name="Putnam N.H."/>
            <person name="Grigoriev I.V."/>
            <person name="Rokhsar D.S."/>
        </authorList>
    </citation>
    <scope>NUCLEOTIDE SEQUENCE</scope>
</reference>
<dbReference type="OrthoDB" id="414730at2759"/>
<dbReference type="KEGG" id="hro:HELRODRAFT_166387"/>
<evidence type="ECO:0000313" key="3">
    <source>
        <dbReference type="EnsemblMetazoa" id="HelroP166387"/>
    </source>
</evidence>
<evidence type="ECO:0000313" key="2">
    <source>
        <dbReference type="EMBL" id="ESN90682.1"/>
    </source>
</evidence>
<gene>
    <name evidence="3" type="primary">20201478</name>
    <name evidence="2" type="ORF">HELRODRAFT_166387</name>
</gene>
<name>T1EY28_HELRO</name>
<reference evidence="3" key="3">
    <citation type="submission" date="2015-06" db="UniProtKB">
        <authorList>
            <consortium name="EnsemblMetazoa"/>
        </authorList>
    </citation>
    <scope>IDENTIFICATION</scope>
</reference>
<keyword evidence="1" id="KW-0812">Transmembrane</keyword>
<accession>T1EY28</accession>
<proteinExistence type="predicted"/>
<feature type="transmembrane region" description="Helical" evidence="1">
    <location>
        <begin position="135"/>
        <end position="154"/>
    </location>
</feature>
<dbReference type="CTD" id="20201478"/>
<evidence type="ECO:0000313" key="4">
    <source>
        <dbReference type="Proteomes" id="UP000015101"/>
    </source>
</evidence>
<dbReference type="EnsemblMetazoa" id="HelroT166387">
    <property type="protein sequence ID" value="HelroP166387"/>
    <property type="gene ID" value="HelroG166387"/>
</dbReference>
<dbReference type="EMBL" id="KB097753">
    <property type="protein sequence ID" value="ESN90682.1"/>
    <property type="molecule type" value="Genomic_DNA"/>
</dbReference>
<dbReference type="RefSeq" id="XP_009031569.1">
    <property type="nucleotide sequence ID" value="XM_009033321.1"/>
</dbReference>
<sequence length="239" mass="27601">MGKMQPTECGSRTLGYLSLVFGLVATGTLLLAVSTDFWLYATEWKMFHGILTYKLSQTKSTNSQASSTKSNINSALRTFYYTFIYPYLTYCITLWGNSPKSHLNNLILSQKRSIRLIFNLKPDSHTKPFFLAKKILPVNFICLYYSALFVFKFINNLLPPHFINFYTLSNSVQSTTTRHTPLFYIYKTRLKLIQTSIKITGPKIWTELVPPHLRAIINLQHFKSKFRAFLLTLHLDSTT</sequence>
<dbReference type="HOGENOM" id="CLU_1162265_0_0_1"/>
<evidence type="ECO:0000256" key="1">
    <source>
        <dbReference type="SAM" id="Phobius"/>
    </source>
</evidence>
<dbReference type="InParanoid" id="T1EY28"/>
<reference evidence="2 4" key="2">
    <citation type="journal article" date="2013" name="Nature">
        <title>Insights into bilaterian evolution from three spiralian genomes.</title>
        <authorList>
            <person name="Simakov O."/>
            <person name="Marletaz F."/>
            <person name="Cho S.J."/>
            <person name="Edsinger-Gonzales E."/>
            <person name="Havlak P."/>
            <person name="Hellsten U."/>
            <person name="Kuo D.H."/>
            <person name="Larsson T."/>
            <person name="Lv J."/>
            <person name="Arendt D."/>
            <person name="Savage R."/>
            <person name="Osoegawa K."/>
            <person name="de Jong P."/>
            <person name="Grimwood J."/>
            <person name="Chapman J.A."/>
            <person name="Shapiro H."/>
            <person name="Aerts A."/>
            <person name="Otillar R.P."/>
            <person name="Terry A.Y."/>
            <person name="Boore J.L."/>
            <person name="Grigoriev I.V."/>
            <person name="Lindberg D.R."/>
            <person name="Seaver E.C."/>
            <person name="Weisblat D.A."/>
            <person name="Putnam N.H."/>
            <person name="Rokhsar D.S."/>
        </authorList>
    </citation>
    <scope>NUCLEOTIDE SEQUENCE</scope>
</reference>
<dbReference type="Proteomes" id="UP000015101">
    <property type="component" value="Unassembled WGS sequence"/>
</dbReference>
<feature type="transmembrane region" description="Helical" evidence="1">
    <location>
        <begin position="20"/>
        <end position="41"/>
    </location>
</feature>
<dbReference type="GeneID" id="20201478"/>
<keyword evidence="1" id="KW-1133">Transmembrane helix</keyword>
<keyword evidence="1" id="KW-0472">Membrane</keyword>
<dbReference type="AlphaFoldDB" id="T1EY28"/>
<protein>
    <submittedName>
        <fullName evidence="2 3">Uncharacterized protein</fullName>
    </submittedName>
</protein>
<organism evidence="3 4">
    <name type="scientific">Helobdella robusta</name>
    <name type="common">Californian leech</name>
    <dbReference type="NCBI Taxonomy" id="6412"/>
    <lineage>
        <taxon>Eukaryota</taxon>
        <taxon>Metazoa</taxon>
        <taxon>Spiralia</taxon>
        <taxon>Lophotrochozoa</taxon>
        <taxon>Annelida</taxon>
        <taxon>Clitellata</taxon>
        <taxon>Hirudinea</taxon>
        <taxon>Rhynchobdellida</taxon>
        <taxon>Glossiphoniidae</taxon>
        <taxon>Helobdella</taxon>
    </lineage>
</organism>
<dbReference type="EMBL" id="AMQM01002351">
    <property type="status" value="NOT_ANNOTATED_CDS"/>
    <property type="molecule type" value="Genomic_DNA"/>
</dbReference>
<keyword evidence="4" id="KW-1185">Reference proteome</keyword>